<evidence type="ECO:0000313" key="6">
    <source>
        <dbReference type="EMBL" id="ERF75159.1"/>
    </source>
</evidence>
<evidence type="ECO:0000313" key="7">
    <source>
        <dbReference type="Proteomes" id="UP000019373"/>
    </source>
</evidence>
<evidence type="ECO:0000256" key="1">
    <source>
        <dbReference type="ARBA" id="ARBA00008655"/>
    </source>
</evidence>
<dbReference type="GeneID" id="19241143"/>
<evidence type="ECO:0000256" key="2">
    <source>
        <dbReference type="ARBA" id="ARBA00022679"/>
    </source>
</evidence>
<evidence type="ECO:0000256" key="3">
    <source>
        <dbReference type="ARBA" id="ARBA00023315"/>
    </source>
</evidence>
<feature type="compositionally biased region" description="Polar residues" evidence="4">
    <location>
        <begin position="513"/>
        <end position="557"/>
    </location>
</feature>
<dbReference type="PANTHER" id="PTHR10983:SF16">
    <property type="entry name" value="LYSOCARDIOLIPIN ACYLTRANSFERASE 1"/>
    <property type="match status" value="1"/>
</dbReference>
<reference evidence="7" key="1">
    <citation type="journal article" date="2014" name="BMC Genomics">
        <title>Genome characteristics reveal the impact of lichenization on lichen-forming fungus Endocarpon pusillum Hedwig (Verrucariales, Ascomycota).</title>
        <authorList>
            <person name="Wang Y.-Y."/>
            <person name="Liu B."/>
            <person name="Zhang X.-Y."/>
            <person name="Zhou Q.-M."/>
            <person name="Zhang T."/>
            <person name="Li H."/>
            <person name="Yu Y.-F."/>
            <person name="Zhang X.-L."/>
            <person name="Hao X.-Y."/>
            <person name="Wang M."/>
            <person name="Wang L."/>
            <person name="Wei J.-C."/>
        </authorList>
    </citation>
    <scope>NUCLEOTIDE SEQUENCE [LARGE SCALE GENOMIC DNA]</scope>
    <source>
        <strain evidence="7">Z07020 / HMAS-L-300199</strain>
    </source>
</reference>
<dbReference type="PANTHER" id="PTHR10983">
    <property type="entry name" value="1-ACYLGLYCEROL-3-PHOSPHATE ACYLTRANSFERASE-RELATED"/>
    <property type="match status" value="1"/>
</dbReference>
<dbReference type="SMART" id="SM00563">
    <property type="entry name" value="PlsC"/>
    <property type="match status" value="1"/>
</dbReference>
<keyword evidence="2" id="KW-0808">Transferase</keyword>
<feature type="domain" description="Phospholipid/glycerol acyltransferase" evidence="5">
    <location>
        <begin position="129"/>
        <end position="251"/>
    </location>
</feature>
<evidence type="ECO:0000256" key="4">
    <source>
        <dbReference type="SAM" id="MobiDB-lite"/>
    </source>
</evidence>
<organism evidence="6 7">
    <name type="scientific">Endocarpon pusillum (strain Z07020 / HMAS-L-300199)</name>
    <name type="common">Lichen-forming fungus</name>
    <dbReference type="NCBI Taxonomy" id="1263415"/>
    <lineage>
        <taxon>Eukaryota</taxon>
        <taxon>Fungi</taxon>
        <taxon>Dikarya</taxon>
        <taxon>Ascomycota</taxon>
        <taxon>Pezizomycotina</taxon>
        <taxon>Eurotiomycetes</taxon>
        <taxon>Chaetothyriomycetidae</taxon>
        <taxon>Verrucariales</taxon>
        <taxon>Verrucariaceae</taxon>
        <taxon>Endocarpon</taxon>
    </lineage>
</organism>
<keyword evidence="3" id="KW-0012">Acyltransferase</keyword>
<gene>
    <name evidence="6" type="ORF">EPUS_06199</name>
</gene>
<dbReference type="InterPro" id="IPR032098">
    <property type="entry name" value="Acyltransf_C"/>
</dbReference>
<dbReference type="GO" id="GO:0016746">
    <property type="term" value="F:acyltransferase activity"/>
    <property type="evidence" value="ECO:0007669"/>
    <property type="project" value="UniProtKB-KW"/>
</dbReference>
<accession>U1I013</accession>
<dbReference type="RefSeq" id="XP_007787506.1">
    <property type="nucleotide sequence ID" value="XM_007789316.1"/>
</dbReference>
<dbReference type="EMBL" id="KE720818">
    <property type="protein sequence ID" value="ERF75159.1"/>
    <property type="molecule type" value="Genomic_DNA"/>
</dbReference>
<dbReference type="Pfam" id="PF16076">
    <property type="entry name" value="Acyltransf_C"/>
    <property type="match status" value="1"/>
</dbReference>
<dbReference type="GO" id="GO:0005783">
    <property type="term" value="C:endoplasmic reticulum"/>
    <property type="evidence" value="ECO:0007669"/>
    <property type="project" value="TreeGrafter"/>
</dbReference>
<dbReference type="Pfam" id="PF01553">
    <property type="entry name" value="Acyltransferase"/>
    <property type="match status" value="1"/>
</dbReference>
<feature type="region of interest" description="Disordered" evidence="4">
    <location>
        <begin position="502"/>
        <end position="626"/>
    </location>
</feature>
<protein>
    <recommendedName>
        <fullName evidence="5">Phospholipid/glycerol acyltransferase domain-containing protein</fullName>
    </recommendedName>
</protein>
<dbReference type="HOGENOM" id="CLU_020083_0_0_1"/>
<dbReference type="eggNOG" id="KOG1505">
    <property type="taxonomic scope" value="Eukaryota"/>
</dbReference>
<dbReference type="OrthoDB" id="189226at2759"/>
<dbReference type="InterPro" id="IPR002123">
    <property type="entry name" value="Plipid/glycerol_acylTrfase"/>
</dbReference>
<sequence>MSNAKSGQSTGNQVAFPTDQLYAAATNHLKSGDGEHSQMQRALEVGSYFLSGCMAVNLSQFLGAPLYLINENWYNAWIALTKKSIGLLMTTLTQYWAPTVVRVSGDKSVRGQLVPTANGGLRCLFPQRMVLIANHQIYTDWLYLWWFAYCNGMHGSIFIVLKESLRNIPILGWGMRLSQFIFLKRNWEEDKPQMAKHFQKLNKPTLPMWLLIFPEGTNLAESTRERSANWAKKNGIQDMQHTLLPRSTGLRFSLQQMKETVKYVYDCTIAYEGVPRGQYAQDIFTVKSAYFEGQPPKSVNMHWRRFPLSSIPIDDPVAFEVWLRARWMEKDGLIEAYYRHGRFPADRGAHKTREGKIIRGAGHIETEIKSNYWYEFLQVFAPVGVLAMVLYMFYNALPTTVTESLKSQDVLKKAEELQKTQINGQKQPLLTHPVNQVAKDPDSLLGKAATIYAGLSKNPSVQKVVRLPELSEKGLKNEMKRHQPAVDTIFTQKNALQDMKTKLPSRPAPQAPNPNVKQPTSKSSNGGQAKITQQSPVRRTKNTPAQKSGSVPKSTLQRPPGATPLPPKSASTKVVLPKQTTKQPLPAKLANNKIQVASTSTPALKPPSKPTNTRPKAASDNKPNAK</sequence>
<dbReference type="Proteomes" id="UP000019373">
    <property type="component" value="Unassembled WGS sequence"/>
</dbReference>
<evidence type="ECO:0000259" key="5">
    <source>
        <dbReference type="SMART" id="SM00563"/>
    </source>
</evidence>
<keyword evidence="7" id="KW-1185">Reference proteome</keyword>
<dbReference type="GO" id="GO:0036149">
    <property type="term" value="P:phosphatidylinositol acyl-chain remodeling"/>
    <property type="evidence" value="ECO:0007669"/>
    <property type="project" value="TreeGrafter"/>
</dbReference>
<comment type="similarity">
    <text evidence="1">Belongs to the 1-acyl-sn-glycerol-3-phosphate acyltransferase family.</text>
</comment>
<name>U1I013_ENDPU</name>
<dbReference type="AlphaFoldDB" id="U1I013"/>
<feature type="compositionally biased region" description="Polar residues" evidence="4">
    <location>
        <begin position="592"/>
        <end position="602"/>
    </location>
</feature>
<proteinExistence type="inferred from homology"/>
<dbReference type="SUPFAM" id="SSF69593">
    <property type="entry name" value="Glycerol-3-phosphate (1)-acyltransferase"/>
    <property type="match status" value="1"/>
</dbReference>
<dbReference type="CDD" id="cd07990">
    <property type="entry name" value="LPLAT_LCLAT1-like"/>
    <property type="match status" value="1"/>
</dbReference>